<gene>
    <name evidence="1" type="ORF">GIB67_037856</name>
</gene>
<protein>
    <submittedName>
        <fullName evidence="1">Uncharacterized protein</fullName>
    </submittedName>
</protein>
<organism evidence="1 2">
    <name type="scientific">Kingdonia uniflora</name>
    <dbReference type="NCBI Taxonomy" id="39325"/>
    <lineage>
        <taxon>Eukaryota</taxon>
        <taxon>Viridiplantae</taxon>
        <taxon>Streptophyta</taxon>
        <taxon>Embryophyta</taxon>
        <taxon>Tracheophyta</taxon>
        <taxon>Spermatophyta</taxon>
        <taxon>Magnoliopsida</taxon>
        <taxon>Ranunculales</taxon>
        <taxon>Circaeasteraceae</taxon>
        <taxon>Kingdonia</taxon>
    </lineage>
</organism>
<keyword evidence="2" id="KW-1185">Reference proteome</keyword>
<name>A0A7J7LH58_9MAGN</name>
<evidence type="ECO:0000313" key="1">
    <source>
        <dbReference type="EMBL" id="KAF6141888.1"/>
    </source>
</evidence>
<accession>A0A7J7LH58</accession>
<comment type="caution">
    <text evidence="1">The sequence shown here is derived from an EMBL/GenBank/DDBJ whole genome shotgun (WGS) entry which is preliminary data.</text>
</comment>
<proteinExistence type="predicted"/>
<reference evidence="1 2" key="1">
    <citation type="journal article" date="2020" name="IScience">
        <title>Genome Sequencing of the Endangered Kingdonia uniflora (Circaeasteraceae, Ranunculales) Reveals Potential Mechanisms of Evolutionary Specialization.</title>
        <authorList>
            <person name="Sun Y."/>
            <person name="Deng T."/>
            <person name="Zhang A."/>
            <person name="Moore M.J."/>
            <person name="Landis J.B."/>
            <person name="Lin N."/>
            <person name="Zhang H."/>
            <person name="Zhang X."/>
            <person name="Huang J."/>
            <person name="Zhang X."/>
            <person name="Sun H."/>
            <person name="Wang H."/>
        </authorList>
    </citation>
    <scope>NUCLEOTIDE SEQUENCE [LARGE SCALE GENOMIC DNA]</scope>
    <source>
        <strain evidence="1">TB1705</strain>
        <tissue evidence="1">Leaf</tissue>
    </source>
</reference>
<sequence>MGCLSLSGLIQANKKQLQNGTGQAIAAKNSINNVKKNARMLDIDGIHTTNIRPIASNNLSTF</sequence>
<dbReference type="AlphaFoldDB" id="A0A7J7LH58"/>
<evidence type="ECO:0000313" key="2">
    <source>
        <dbReference type="Proteomes" id="UP000541444"/>
    </source>
</evidence>
<dbReference type="EMBL" id="JACGCM010002284">
    <property type="protein sequence ID" value="KAF6141888.1"/>
    <property type="molecule type" value="Genomic_DNA"/>
</dbReference>
<dbReference type="Proteomes" id="UP000541444">
    <property type="component" value="Unassembled WGS sequence"/>
</dbReference>